<name>A0ACD6A2B8_AVESA</name>
<accession>A0ACD6A2B8</accession>
<reference evidence="1" key="1">
    <citation type="submission" date="2021-05" db="EMBL/GenBank/DDBJ databases">
        <authorList>
            <person name="Scholz U."/>
            <person name="Mascher M."/>
            <person name="Fiebig A."/>
        </authorList>
    </citation>
    <scope>NUCLEOTIDE SEQUENCE [LARGE SCALE GENOMIC DNA]</scope>
</reference>
<dbReference type="Proteomes" id="UP001732700">
    <property type="component" value="Chromosome 7C"/>
</dbReference>
<evidence type="ECO:0000313" key="2">
    <source>
        <dbReference type="Proteomes" id="UP001732700"/>
    </source>
</evidence>
<proteinExistence type="predicted"/>
<sequence length="152" mass="16269">MAENQLLVLLVVAASFTASSATATLSSSNATPTVYELLAKYDFPPGILPEGVQNYTIRPDGSFDVTLPGECEIEVARFTLRYESKIQGSIQSMLISGLQGVSVSRGLNRVGIKSIERDGEHLKFDAGVVSKSFPVGSFATSPRCNPRPGFPK</sequence>
<evidence type="ECO:0000313" key="1">
    <source>
        <dbReference type="EnsemblPlants" id="AVESA.00010b.r2.7CG0689010.1.CDS.1"/>
    </source>
</evidence>
<organism evidence="1 2">
    <name type="scientific">Avena sativa</name>
    <name type="common">Oat</name>
    <dbReference type="NCBI Taxonomy" id="4498"/>
    <lineage>
        <taxon>Eukaryota</taxon>
        <taxon>Viridiplantae</taxon>
        <taxon>Streptophyta</taxon>
        <taxon>Embryophyta</taxon>
        <taxon>Tracheophyta</taxon>
        <taxon>Spermatophyta</taxon>
        <taxon>Magnoliopsida</taxon>
        <taxon>Liliopsida</taxon>
        <taxon>Poales</taxon>
        <taxon>Poaceae</taxon>
        <taxon>BOP clade</taxon>
        <taxon>Pooideae</taxon>
        <taxon>Poodae</taxon>
        <taxon>Poeae</taxon>
        <taxon>Poeae Chloroplast Group 1 (Aveneae type)</taxon>
        <taxon>Aveninae</taxon>
        <taxon>Avena</taxon>
    </lineage>
</organism>
<protein>
    <submittedName>
        <fullName evidence="1">Uncharacterized protein</fullName>
    </submittedName>
</protein>
<dbReference type="EnsemblPlants" id="AVESA.00010b.r2.7CG0689010.1">
    <property type="protein sequence ID" value="AVESA.00010b.r2.7CG0689010.1.CDS.1"/>
    <property type="gene ID" value="AVESA.00010b.r2.7CG0689010"/>
</dbReference>
<keyword evidence="2" id="KW-1185">Reference proteome</keyword>
<reference evidence="1" key="2">
    <citation type="submission" date="2025-09" db="UniProtKB">
        <authorList>
            <consortium name="EnsemblPlants"/>
        </authorList>
    </citation>
    <scope>IDENTIFICATION</scope>
</reference>